<dbReference type="Proteomes" id="UP001519287">
    <property type="component" value="Unassembled WGS sequence"/>
</dbReference>
<protein>
    <submittedName>
        <fullName evidence="1">Uncharacterized protein</fullName>
    </submittedName>
</protein>
<dbReference type="RefSeq" id="WP_209973612.1">
    <property type="nucleotide sequence ID" value="NZ_JAGGLB010000014.1"/>
</dbReference>
<sequence>MRKIITGKILRSEGNRVFVQEGNAVASYNLDYYVVFPRGGEILENSPRDMVMHEQGSEIDAAGAASREEFKTLDTMIWIRLCVNGDLFTKERDIQTLRKTYTLEIAIREYEALTKRKSAAWHGN</sequence>
<name>A0ABS4IY69_9BACL</name>
<keyword evidence="2" id="KW-1185">Reference proteome</keyword>
<organism evidence="1 2">
    <name type="scientific">Paenibacillus eucommiae</name>
    <dbReference type="NCBI Taxonomy" id="1355755"/>
    <lineage>
        <taxon>Bacteria</taxon>
        <taxon>Bacillati</taxon>
        <taxon>Bacillota</taxon>
        <taxon>Bacilli</taxon>
        <taxon>Bacillales</taxon>
        <taxon>Paenibacillaceae</taxon>
        <taxon>Paenibacillus</taxon>
    </lineage>
</organism>
<dbReference type="EMBL" id="JAGGLB010000014">
    <property type="protein sequence ID" value="MBP1992523.1"/>
    <property type="molecule type" value="Genomic_DNA"/>
</dbReference>
<gene>
    <name evidence="1" type="ORF">J2Z66_004132</name>
</gene>
<evidence type="ECO:0000313" key="2">
    <source>
        <dbReference type="Proteomes" id="UP001519287"/>
    </source>
</evidence>
<evidence type="ECO:0000313" key="1">
    <source>
        <dbReference type="EMBL" id="MBP1992523.1"/>
    </source>
</evidence>
<accession>A0ABS4IY69</accession>
<proteinExistence type="predicted"/>
<reference evidence="1 2" key="1">
    <citation type="submission" date="2021-03" db="EMBL/GenBank/DDBJ databases">
        <title>Genomic Encyclopedia of Type Strains, Phase IV (KMG-IV): sequencing the most valuable type-strain genomes for metagenomic binning, comparative biology and taxonomic classification.</title>
        <authorList>
            <person name="Goeker M."/>
        </authorList>
    </citation>
    <scope>NUCLEOTIDE SEQUENCE [LARGE SCALE GENOMIC DNA]</scope>
    <source>
        <strain evidence="1 2">DSM 26048</strain>
    </source>
</reference>
<comment type="caution">
    <text evidence="1">The sequence shown here is derived from an EMBL/GenBank/DDBJ whole genome shotgun (WGS) entry which is preliminary data.</text>
</comment>